<evidence type="ECO:0000256" key="3">
    <source>
        <dbReference type="ARBA" id="ARBA00022737"/>
    </source>
</evidence>
<feature type="domain" description="Cadherin" evidence="9">
    <location>
        <begin position="676"/>
        <end position="769"/>
    </location>
</feature>
<evidence type="ECO:0000259" key="9">
    <source>
        <dbReference type="PROSITE" id="PS50268"/>
    </source>
</evidence>
<comment type="subcellular location">
    <subcellularLocation>
        <location evidence="1">Membrane</location>
    </subcellularLocation>
</comment>
<dbReference type="Pfam" id="PF17963">
    <property type="entry name" value="Big_9"/>
    <property type="match status" value="8"/>
</dbReference>
<dbReference type="SMART" id="SM00736">
    <property type="entry name" value="CADG"/>
    <property type="match status" value="6"/>
</dbReference>
<dbReference type="GO" id="GO:0005509">
    <property type="term" value="F:calcium ion binding"/>
    <property type="evidence" value="ECO:0007669"/>
    <property type="project" value="InterPro"/>
</dbReference>
<feature type="domain" description="SLH" evidence="10">
    <location>
        <begin position="1648"/>
        <end position="1708"/>
    </location>
</feature>
<evidence type="ECO:0000256" key="2">
    <source>
        <dbReference type="ARBA" id="ARBA00022692"/>
    </source>
</evidence>
<dbReference type="SMART" id="SM00112">
    <property type="entry name" value="CA"/>
    <property type="match status" value="6"/>
</dbReference>
<sequence length="1708" mass="178386">MRRKGLIGLLAGIIAIHFIFGSFIGAGTAHAATLPGPALAQITGHDFSYGAYTGAPYYIGLQDGGTREYHAFVRFNKTASAPAGYKVYLQIKVGNDLGGGDEGLAVRGTPIAKVWAYKTTPLPTSVENAHTGWPSMSDVLNTPSKYELLDSVTSGIVAGKLLSLDVTTYFNNASNGMLTFFLTGTESLNGTNVDRYRFDADPYIVYEEAVVNQAPTVTDYTESVDEDEIATGSIVGSDNDGDMLTYSLSQQAANGTATVNASTGAWEYTPNANYHGQDVFKVLVSDGKGGTATSTVTITVNSVNDLPVTSNDTATTNKNEKTTGQVIASDADGDTLTYSISKQGNYGGADVDSATGAWEYTPMLGYYGQDEFEIEVSDGNGGIATSTISVTIVNVNVAPTTSDDTATTDEDTSTTGQVTATDADGDVLEYSVSQQATNGTATVDAITGEWEYTPNTNYHGQDVFKIEVNDGNGGTATSTITVTVTPVNDPPVTSDDSATTNKNESTTGQVTASDVDGDPLTYSISQPAAHGSATVDPTTGAWEYDPDEGYHGQDVFKIEVSDGNGGTATSTISVTIVNVNVAPTTSDDTATTDEDTSTTGQVTATDADGDTLTYSVSQQGAHGTATVDSATGEWEYAPNADYHGQDVFKIEVSDGNGGTATSTITVTVTPVNDPPTAADDSVTTDEDTAVTGQVSANDVDGDTLTYSISQQGVHGTATVNSSTGAWEYTPDADYYGQDVFKVEVSDGNGGTVVSTISVTINSVNDAPVMTGIDATPFELLDTETKQPFTAVSIEDADPGQTLTVIISLDTAAKGEFTAASLQASGFNLVGSQYEASGTADDLTTAIRQLVFAPEANRVAPGTTETVILTVAVEDGIAAPVVDSQTALIVTSVNDTPTVSAISNQSIGKNTATEALSFTITDPDAEPSDFAVTAESSNTALVPLSGITLAGTGKQRTVTVEPVQGMQGSAVITIHVLDSSLAEGTSIFTVTVGNTKPVAAAIAPQQVDEDDVLSLTLSGTDEDLDTLTFLVDAQAEHGHVVISNGNQLTYKPNQDFNGDDSFAIKAFDGVDESDPVTVQVTVTPVNDRPVAENASYNVESLTSLTQKLHATDVDGDALTYRILTTGTKSSSVTIINGDEFVYVPSPGQLGADSFTYVASDGQEDSDPAVITVNITPYGISELGSLSTSTGSLSPAFHKDTLSYEQNVAYTVEATTITADAFDPLATVTINGQSADSPVTVELNVGLNEISVTVTAADSTKPSRTYLVKVTRAQQGSGSTPSTGTTSQPGTGAAGSGISVYVDGVKQEQTATVQTSTNNQLRYATVTLDNDKIIQKLESESNREVTIPYPEAADSVSSLLNGQLLKVMTDKTATLEIQTASASYAFPASLIPVDAIAKELGAQNSLKDIIFSITIAKSAKSESDQVYAAASGQGMEIAASPLEFHITASYGGKQINVSTFNGYVQMMIPMPEGTNANRITTGVVLHSDGQLYHVPTNITMLNGKYYAVINSLTNSTYSVIWHPREMQDVAQHWSRDEVNDLASRMVVQGTSETAFSPDASITRAEFAAIIVRGLGLRPAALQGQSKFSDVQAGSWYAGYAETAAAYGLITGYADGTFGALKTITREEAIAIIARAVAYTKLSTSGSLDKLSNFTDQNEISSWAKDAMAATVELQIVTGNAGQVHPQDDITRAEAAALIRRLLLQADLING</sequence>
<dbReference type="InterPro" id="IPR025883">
    <property type="entry name" value="Cadherin-like_domain"/>
</dbReference>
<dbReference type="PROSITE" id="PS50268">
    <property type="entry name" value="CADHERIN_2"/>
    <property type="match status" value="4"/>
</dbReference>
<dbReference type="InterPro" id="IPR001119">
    <property type="entry name" value="SLH_dom"/>
</dbReference>
<name>A0A1B2DGL6_9BACL</name>
<evidence type="ECO:0000256" key="6">
    <source>
        <dbReference type="ARBA" id="ARBA00022989"/>
    </source>
</evidence>
<proteinExistence type="predicted"/>
<dbReference type="PANTHER" id="PTHR24025">
    <property type="entry name" value="DESMOGLEIN FAMILY MEMBER"/>
    <property type="match status" value="1"/>
</dbReference>
<evidence type="ECO:0008006" key="12">
    <source>
        <dbReference type="Google" id="ProtNLM"/>
    </source>
</evidence>
<organism evidence="11">
    <name type="scientific">Paenibacillus sp. BIHB 4019</name>
    <dbReference type="NCBI Taxonomy" id="1870819"/>
    <lineage>
        <taxon>Bacteria</taxon>
        <taxon>Bacillati</taxon>
        <taxon>Bacillota</taxon>
        <taxon>Bacilli</taxon>
        <taxon>Bacillales</taxon>
        <taxon>Paenibacillaceae</taxon>
        <taxon>Paenibacillus</taxon>
    </lineage>
</organism>
<evidence type="ECO:0000256" key="1">
    <source>
        <dbReference type="ARBA" id="ARBA00004370"/>
    </source>
</evidence>
<dbReference type="InterPro" id="IPR006644">
    <property type="entry name" value="Cadg"/>
</dbReference>
<keyword evidence="3" id="KW-0677">Repeat</keyword>
<feature type="region of interest" description="Disordered" evidence="8">
    <location>
        <begin position="486"/>
        <end position="518"/>
    </location>
</feature>
<dbReference type="InterPro" id="IPR015919">
    <property type="entry name" value="Cadherin-like_sf"/>
</dbReference>
<evidence type="ECO:0000256" key="5">
    <source>
        <dbReference type="ARBA" id="ARBA00022889"/>
    </source>
</evidence>
<dbReference type="GO" id="GO:0005911">
    <property type="term" value="C:cell-cell junction"/>
    <property type="evidence" value="ECO:0007669"/>
    <property type="project" value="TreeGrafter"/>
</dbReference>
<feature type="region of interest" description="Disordered" evidence="8">
    <location>
        <begin position="1270"/>
        <end position="1291"/>
    </location>
</feature>
<dbReference type="GO" id="GO:0007156">
    <property type="term" value="P:homophilic cell adhesion via plasma membrane adhesion molecules"/>
    <property type="evidence" value="ECO:0007669"/>
    <property type="project" value="InterPro"/>
</dbReference>
<keyword evidence="6" id="KW-1133">Transmembrane helix</keyword>
<feature type="domain" description="Cadherin" evidence="9">
    <location>
        <begin position="584"/>
        <end position="677"/>
    </location>
</feature>
<evidence type="ECO:0000256" key="8">
    <source>
        <dbReference type="SAM" id="MobiDB-lite"/>
    </source>
</evidence>
<feature type="compositionally biased region" description="Low complexity" evidence="8">
    <location>
        <begin position="486"/>
        <end position="497"/>
    </location>
</feature>
<protein>
    <recommendedName>
        <fullName evidence="12">Tandem-95 repeat protein</fullName>
    </recommendedName>
</protein>
<evidence type="ECO:0000313" key="11">
    <source>
        <dbReference type="EMBL" id="ANY66809.1"/>
    </source>
</evidence>
<feature type="domain" description="Cadherin" evidence="9">
    <location>
        <begin position="216"/>
        <end position="309"/>
    </location>
</feature>
<feature type="domain" description="Cadherin" evidence="9">
    <location>
        <begin position="400"/>
        <end position="493"/>
    </location>
</feature>
<dbReference type="Pfam" id="PF12733">
    <property type="entry name" value="Cadherin-like"/>
    <property type="match status" value="1"/>
</dbReference>
<feature type="domain" description="SLH" evidence="10">
    <location>
        <begin position="1519"/>
        <end position="1580"/>
    </location>
</feature>
<keyword evidence="4" id="KW-0106">Calcium</keyword>
<evidence type="ECO:0000259" key="10">
    <source>
        <dbReference type="PROSITE" id="PS51272"/>
    </source>
</evidence>
<evidence type="ECO:0000256" key="7">
    <source>
        <dbReference type="ARBA" id="ARBA00023136"/>
    </source>
</evidence>
<dbReference type="Gene3D" id="2.60.40.3440">
    <property type="match status" value="7"/>
</dbReference>
<feature type="domain" description="SLH" evidence="10">
    <location>
        <begin position="1581"/>
        <end position="1644"/>
    </location>
</feature>
<evidence type="ECO:0000256" key="4">
    <source>
        <dbReference type="ARBA" id="ARBA00022837"/>
    </source>
</evidence>
<dbReference type="Pfam" id="PF00395">
    <property type="entry name" value="SLH"/>
    <property type="match status" value="3"/>
</dbReference>
<dbReference type="NCBIfam" id="NF012211">
    <property type="entry name" value="tand_rpt_95"/>
    <property type="match status" value="8"/>
</dbReference>
<keyword evidence="5" id="KW-0130">Cell adhesion</keyword>
<dbReference type="InterPro" id="IPR002126">
    <property type="entry name" value="Cadherin-like_dom"/>
</dbReference>
<keyword evidence="2" id="KW-0812">Transmembrane</keyword>
<reference evidence="11" key="1">
    <citation type="submission" date="2016-08" db="EMBL/GenBank/DDBJ databases">
        <title>Complete Genome Seqeunce of Paenibacillus sp. BIHB 4019 from tea rhizoplane.</title>
        <authorList>
            <person name="Thakur R."/>
            <person name="Swarnkar M.K."/>
            <person name="Gulati A."/>
        </authorList>
    </citation>
    <scope>NUCLEOTIDE SEQUENCE [LARGE SCALE GENOMIC DNA]</scope>
    <source>
        <strain evidence="11">BIHB4019</strain>
    </source>
</reference>
<accession>A0A1B2DGL6</accession>
<dbReference type="EMBL" id="CP016808">
    <property type="protein sequence ID" value="ANY66809.1"/>
    <property type="molecule type" value="Genomic_DNA"/>
</dbReference>
<feature type="compositionally biased region" description="Low complexity" evidence="8">
    <location>
        <begin position="1271"/>
        <end position="1289"/>
    </location>
</feature>
<keyword evidence="7" id="KW-0472">Membrane</keyword>
<feature type="region of interest" description="Disordered" evidence="8">
    <location>
        <begin position="400"/>
        <end position="419"/>
    </location>
</feature>
<feature type="region of interest" description="Disordered" evidence="8">
    <location>
        <begin position="584"/>
        <end position="607"/>
    </location>
</feature>
<dbReference type="SUPFAM" id="SSF49313">
    <property type="entry name" value="Cadherin-like"/>
    <property type="match status" value="6"/>
</dbReference>
<dbReference type="PANTHER" id="PTHR24025:SF23">
    <property type="entry name" value="NEURAL-CADHERIN"/>
    <property type="match status" value="1"/>
</dbReference>
<dbReference type="InterPro" id="IPR050971">
    <property type="entry name" value="Cadherin-domain_protein"/>
</dbReference>
<gene>
    <name evidence="11" type="ORF">BBD42_10300</name>
</gene>
<dbReference type="Gene3D" id="2.60.40.2810">
    <property type="match status" value="1"/>
</dbReference>
<dbReference type="CDD" id="cd11304">
    <property type="entry name" value="Cadherin_repeat"/>
    <property type="match status" value="6"/>
</dbReference>
<dbReference type="PROSITE" id="PS51272">
    <property type="entry name" value="SLH"/>
    <property type="match status" value="3"/>
</dbReference>
<dbReference type="RefSeq" id="WP_172455447.1">
    <property type="nucleotide sequence ID" value="NZ_CP016808.1"/>
</dbReference>
<dbReference type="GO" id="GO:0016020">
    <property type="term" value="C:membrane"/>
    <property type="evidence" value="ECO:0007669"/>
    <property type="project" value="UniProtKB-SubCell"/>
</dbReference>
<feature type="compositionally biased region" description="Polar residues" evidence="8">
    <location>
        <begin position="498"/>
        <end position="512"/>
    </location>
</feature>